<dbReference type="InterPro" id="IPR029045">
    <property type="entry name" value="ClpP/crotonase-like_dom_sf"/>
</dbReference>
<evidence type="ECO:0000256" key="13">
    <source>
        <dbReference type="ARBA" id="ARBA00052542"/>
    </source>
</evidence>
<dbReference type="Proteomes" id="UP000639338">
    <property type="component" value="Unassembled WGS sequence"/>
</dbReference>
<sequence length="279" mass="30893">MMLSRVKLTGFKNLLRQYSSSSKELVSITKNDATGTSIISMNRSPVNGLSLEMITALKKSFETVENDGSKGAILTSSLPTIFSGGIDIMELYKPDIKRATDFWTTLQDTWSTLYGLKIPIAAAINGASPAGGCLLAISCEYRVFVEGKHTIGLNETKLGIVAPKWFTDPCILTIGYRQAEVALLKGELFPPEKALEIGLVDELATSKDDAIDKCQKYINSYAKIPAGARIKTKLDLRGEQLQWLIKNREADTQDFLYYIRQPKVQAGLELYLQSLKKQK</sequence>
<keyword evidence="5" id="KW-0809">Transit peptide</keyword>
<name>A0A835CSY7_APHGI</name>
<dbReference type="AlphaFoldDB" id="A0A835CSY7"/>
<evidence type="ECO:0000256" key="3">
    <source>
        <dbReference type="ARBA" id="ARBA00011233"/>
    </source>
</evidence>
<comment type="catalytic activity">
    <reaction evidence="10">
        <text>(3Z)-decenoyl-CoA = (2E)-decenoyl-CoA</text>
        <dbReference type="Rhea" id="RHEA:77195"/>
        <dbReference type="ChEBI" id="CHEBI:61406"/>
        <dbReference type="ChEBI" id="CHEBI:195601"/>
    </reaction>
    <physiologicalReaction direction="left-to-right" evidence="10">
        <dbReference type="Rhea" id="RHEA:77196"/>
    </physiologicalReaction>
</comment>
<evidence type="ECO:0000256" key="5">
    <source>
        <dbReference type="ARBA" id="ARBA00022946"/>
    </source>
</evidence>
<evidence type="ECO:0000256" key="10">
    <source>
        <dbReference type="ARBA" id="ARBA00050938"/>
    </source>
</evidence>
<evidence type="ECO:0000256" key="1">
    <source>
        <dbReference type="ARBA" id="ARBA00004305"/>
    </source>
</evidence>
<dbReference type="FunFam" id="3.90.226.10:FF:000034">
    <property type="entry name" value="Enoyl-CoA delta isomerase 1"/>
    <property type="match status" value="1"/>
</dbReference>
<evidence type="ECO:0000256" key="6">
    <source>
        <dbReference type="ARBA" id="ARBA00022990"/>
    </source>
</evidence>
<dbReference type="GO" id="GO:0004165">
    <property type="term" value="F:delta(3)-delta(2)-enoyl-CoA isomerase activity"/>
    <property type="evidence" value="ECO:0007669"/>
    <property type="project" value="UniProtKB-EC"/>
</dbReference>
<keyword evidence="4" id="KW-0276">Fatty acid metabolism</keyword>
<protein>
    <recommendedName>
        <fullName evidence="15">Enoyl-CoA delta isomerase 1, mitochondrial</fullName>
    </recommendedName>
    <alternativeName>
        <fullName evidence="16">3,2-trans-enoyl-CoA isomerase</fullName>
    </alternativeName>
</protein>
<evidence type="ECO:0000256" key="12">
    <source>
        <dbReference type="ARBA" id="ARBA00052376"/>
    </source>
</evidence>
<keyword evidence="7" id="KW-0443">Lipid metabolism</keyword>
<evidence type="ECO:0000256" key="15">
    <source>
        <dbReference type="ARBA" id="ARBA00068317"/>
    </source>
</evidence>
<evidence type="ECO:0000256" key="8">
    <source>
        <dbReference type="ARBA" id="ARBA00023128"/>
    </source>
</evidence>
<evidence type="ECO:0000313" key="18">
    <source>
        <dbReference type="Proteomes" id="UP000639338"/>
    </source>
</evidence>
<comment type="subcellular location">
    <subcellularLocation>
        <location evidence="1">Mitochondrion matrix</location>
    </subcellularLocation>
</comment>
<keyword evidence="6" id="KW-0007">Acetylation</keyword>
<dbReference type="CDD" id="cd06558">
    <property type="entry name" value="crotonase-like"/>
    <property type="match status" value="1"/>
</dbReference>
<dbReference type="GO" id="GO:0005759">
    <property type="term" value="C:mitochondrial matrix"/>
    <property type="evidence" value="ECO:0007669"/>
    <property type="project" value="UniProtKB-SubCell"/>
</dbReference>
<evidence type="ECO:0000313" key="17">
    <source>
        <dbReference type="EMBL" id="KAF7995474.1"/>
    </source>
</evidence>
<comment type="catalytic activity">
    <reaction evidence="12">
        <text>(3Z)-dodecenoyl-CoA = (2E)-dodecenoyl-CoA</text>
        <dbReference type="Rhea" id="RHEA:23716"/>
        <dbReference type="ChEBI" id="CHEBI:57330"/>
        <dbReference type="ChEBI" id="CHEBI:58543"/>
        <dbReference type="EC" id="5.3.3.8"/>
    </reaction>
    <physiologicalReaction direction="left-to-right" evidence="12">
        <dbReference type="Rhea" id="RHEA:23717"/>
    </physiologicalReaction>
</comment>
<evidence type="ECO:0000256" key="2">
    <source>
        <dbReference type="ARBA" id="ARBA00005005"/>
    </source>
</evidence>
<dbReference type="Gene3D" id="3.90.226.10">
    <property type="entry name" value="2-enoyl-CoA Hydratase, Chain A, domain 1"/>
    <property type="match status" value="1"/>
</dbReference>
<evidence type="ECO:0000256" key="4">
    <source>
        <dbReference type="ARBA" id="ARBA00022832"/>
    </source>
</evidence>
<accession>A0A835CSY7</accession>
<comment type="subunit">
    <text evidence="3">Homotrimer.</text>
</comment>
<evidence type="ECO:0000256" key="7">
    <source>
        <dbReference type="ARBA" id="ARBA00023098"/>
    </source>
</evidence>
<dbReference type="SUPFAM" id="SSF52096">
    <property type="entry name" value="ClpP/crotonase"/>
    <property type="match status" value="1"/>
</dbReference>
<organism evidence="17 18">
    <name type="scientific">Aphidius gifuensis</name>
    <name type="common">Parasitoid wasp</name>
    <dbReference type="NCBI Taxonomy" id="684658"/>
    <lineage>
        <taxon>Eukaryota</taxon>
        <taxon>Metazoa</taxon>
        <taxon>Ecdysozoa</taxon>
        <taxon>Arthropoda</taxon>
        <taxon>Hexapoda</taxon>
        <taxon>Insecta</taxon>
        <taxon>Pterygota</taxon>
        <taxon>Neoptera</taxon>
        <taxon>Endopterygota</taxon>
        <taxon>Hymenoptera</taxon>
        <taxon>Apocrita</taxon>
        <taxon>Ichneumonoidea</taxon>
        <taxon>Braconidae</taxon>
        <taxon>Aphidiinae</taxon>
        <taxon>Aphidius</taxon>
    </lineage>
</organism>
<comment type="caution">
    <text evidence="17">The sequence shown here is derived from an EMBL/GenBank/DDBJ whole genome shotgun (WGS) entry which is preliminary data.</text>
</comment>
<keyword evidence="8" id="KW-0496">Mitochondrion</keyword>
<dbReference type="EMBL" id="JACMRX010000002">
    <property type="protein sequence ID" value="KAF7995474.1"/>
    <property type="molecule type" value="Genomic_DNA"/>
</dbReference>
<evidence type="ECO:0000256" key="11">
    <source>
        <dbReference type="ARBA" id="ARBA00051293"/>
    </source>
</evidence>
<dbReference type="PANTHER" id="PTHR11941">
    <property type="entry name" value="ENOYL-COA HYDRATASE-RELATED"/>
    <property type="match status" value="1"/>
</dbReference>
<dbReference type="Pfam" id="PF00378">
    <property type="entry name" value="ECH_1"/>
    <property type="match status" value="1"/>
</dbReference>
<comment type="pathway">
    <text evidence="2">Lipid metabolism; fatty acid beta-oxidation.</text>
</comment>
<comment type="catalytic activity">
    <reaction evidence="13">
        <text>(3Z)-octenoyl-CoA = (2E)-octenoyl-CoA</text>
        <dbReference type="Rhea" id="RHEA:46044"/>
        <dbReference type="ChEBI" id="CHEBI:62242"/>
        <dbReference type="ChEBI" id="CHEBI:85640"/>
    </reaction>
    <physiologicalReaction direction="left-to-right" evidence="13">
        <dbReference type="Rhea" id="RHEA:46045"/>
    </physiologicalReaction>
</comment>
<evidence type="ECO:0000256" key="14">
    <source>
        <dbReference type="ARBA" id="ARBA00056147"/>
    </source>
</evidence>
<reference evidence="17 18" key="1">
    <citation type="submission" date="2020-08" db="EMBL/GenBank/DDBJ databases">
        <title>Aphidius gifuensis genome sequencing and assembly.</title>
        <authorList>
            <person name="Du Z."/>
        </authorList>
    </citation>
    <scope>NUCLEOTIDE SEQUENCE [LARGE SCALE GENOMIC DNA]</scope>
    <source>
        <strain evidence="17">YNYX2018</strain>
        <tissue evidence="17">Adults</tissue>
    </source>
</reference>
<gene>
    <name evidence="17" type="ORF">HCN44_006581</name>
</gene>
<dbReference type="PANTHER" id="PTHR11941:SF45">
    <property type="entry name" value="ENOYL-COA DELTA ISOMERASE 1, MITOCHONDRIAL"/>
    <property type="match status" value="1"/>
</dbReference>
<evidence type="ECO:0000256" key="16">
    <source>
        <dbReference type="ARBA" id="ARBA00083575"/>
    </source>
</evidence>
<dbReference type="InterPro" id="IPR001753">
    <property type="entry name" value="Enoyl-CoA_hydra/iso"/>
</dbReference>
<proteinExistence type="predicted"/>
<keyword evidence="9" id="KW-0413">Isomerase</keyword>
<comment type="catalytic activity">
    <reaction evidence="11">
        <text>(2E)-tetradecenoyl-CoA = (3Z)-tetradecenoyl-CoA</text>
        <dbReference type="Rhea" id="RHEA:29847"/>
        <dbReference type="ChEBI" id="CHEBI:61405"/>
        <dbReference type="ChEBI" id="CHEBI:61968"/>
    </reaction>
    <physiologicalReaction direction="right-to-left" evidence="11">
        <dbReference type="Rhea" id="RHEA:29849"/>
    </physiologicalReaction>
</comment>
<keyword evidence="18" id="KW-1185">Reference proteome</keyword>
<dbReference type="GO" id="GO:0006635">
    <property type="term" value="P:fatty acid beta-oxidation"/>
    <property type="evidence" value="ECO:0007669"/>
    <property type="project" value="TreeGrafter"/>
</dbReference>
<dbReference type="Gene3D" id="6.10.250.170">
    <property type="match status" value="1"/>
</dbReference>
<dbReference type="OrthoDB" id="1696280at2759"/>
<evidence type="ECO:0000256" key="9">
    <source>
        <dbReference type="ARBA" id="ARBA00023235"/>
    </source>
</evidence>
<comment type="function">
    <text evidence="14">Key enzyme of fatty acid beta-oxidation. Able to isomerize both 3-cis (3Z) and 3-trans (3E) double bonds into the 2-trans (2E) form in a range of enoyl-CoA species, with a preference for (3Z)-enoyl-CoAs over (3E)-enoyl-CoAs. The catalytic efficiency of this enzyme is not affected by the fatty acyl chain length.</text>
</comment>